<dbReference type="EnsemblMetazoa" id="GBRI022978-RA">
    <property type="protein sequence ID" value="GBRI022978-PA"/>
    <property type="gene ID" value="GBRI022978"/>
</dbReference>
<evidence type="ECO:0000313" key="4">
    <source>
        <dbReference type="Proteomes" id="UP000091820"/>
    </source>
</evidence>
<keyword evidence="2" id="KW-1133">Transmembrane helix</keyword>
<accession>A0A1A9WKH4</accession>
<name>A0A1A9WKH4_9MUSC</name>
<protein>
    <submittedName>
        <fullName evidence="3">Uncharacterized protein</fullName>
    </submittedName>
</protein>
<evidence type="ECO:0000256" key="2">
    <source>
        <dbReference type="SAM" id="Phobius"/>
    </source>
</evidence>
<sequence length="128" mass="14179">MSGKPQHTNDLQKSNPLPITLTSITVKRAKMSMSLKVTSSTTSSSSSSSRSSSSGSASEEKTVCIILTIPHFGFNTGVVSGQKIRDMLKLSHNIVLGLWFQQPSREFPVISWLFIFTIIWYSSFHLKL</sequence>
<dbReference type="VEuPathDB" id="VectorBase:GBRI022978"/>
<proteinExistence type="predicted"/>
<keyword evidence="2" id="KW-0472">Membrane</keyword>
<dbReference type="Proteomes" id="UP000091820">
    <property type="component" value="Unassembled WGS sequence"/>
</dbReference>
<dbReference type="AlphaFoldDB" id="A0A1A9WKH4"/>
<organism evidence="3 4">
    <name type="scientific">Glossina brevipalpis</name>
    <dbReference type="NCBI Taxonomy" id="37001"/>
    <lineage>
        <taxon>Eukaryota</taxon>
        <taxon>Metazoa</taxon>
        <taxon>Ecdysozoa</taxon>
        <taxon>Arthropoda</taxon>
        <taxon>Hexapoda</taxon>
        <taxon>Insecta</taxon>
        <taxon>Pterygota</taxon>
        <taxon>Neoptera</taxon>
        <taxon>Endopterygota</taxon>
        <taxon>Diptera</taxon>
        <taxon>Brachycera</taxon>
        <taxon>Muscomorpha</taxon>
        <taxon>Hippoboscoidea</taxon>
        <taxon>Glossinidae</taxon>
        <taxon>Glossina</taxon>
    </lineage>
</organism>
<evidence type="ECO:0000256" key="1">
    <source>
        <dbReference type="SAM" id="MobiDB-lite"/>
    </source>
</evidence>
<feature type="compositionally biased region" description="Low complexity" evidence="1">
    <location>
        <begin position="35"/>
        <end position="57"/>
    </location>
</feature>
<reference evidence="3" key="2">
    <citation type="submission" date="2020-05" db="UniProtKB">
        <authorList>
            <consortium name="EnsemblMetazoa"/>
        </authorList>
    </citation>
    <scope>IDENTIFICATION</scope>
    <source>
        <strain evidence="3">IAEA</strain>
    </source>
</reference>
<keyword evidence="2" id="KW-0812">Transmembrane</keyword>
<reference evidence="4" key="1">
    <citation type="submission" date="2014-03" db="EMBL/GenBank/DDBJ databases">
        <authorList>
            <person name="Aksoy S."/>
            <person name="Warren W."/>
            <person name="Wilson R.K."/>
        </authorList>
    </citation>
    <scope>NUCLEOTIDE SEQUENCE [LARGE SCALE GENOMIC DNA]</scope>
    <source>
        <strain evidence="4">IAEA</strain>
    </source>
</reference>
<keyword evidence="4" id="KW-1185">Reference proteome</keyword>
<feature type="region of interest" description="Disordered" evidence="1">
    <location>
        <begin position="35"/>
        <end position="59"/>
    </location>
</feature>
<evidence type="ECO:0000313" key="3">
    <source>
        <dbReference type="EnsemblMetazoa" id="GBRI022978-PA"/>
    </source>
</evidence>
<feature type="transmembrane region" description="Helical" evidence="2">
    <location>
        <begin position="107"/>
        <end position="124"/>
    </location>
</feature>